<protein>
    <submittedName>
        <fullName evidence="1">DUF488 domain-containing protein</fullName>
    </submittedName>
</protein>
<sequence>MNNTKQLFTIGHSNLSIEAFITLLQQNKITAVADVRSHPYSRYLPHFNKPTLQVALSNAGIRYVFLGQELGARPTDLSCYVNGKALYERIAATELFSQGIQRLLKGAETYKIAMMCAEKDPITCHRTIMVCRELRKFDLEINHILNDGTWESHQHLEERLLILHGLDTFKVEQPRQLSLFDEIISPNQFSDSAALLQGNRTVEERLAEAYHRQGEQIAYQTTNHEQTD</sequence>
<gene>
    <name evidence="1" type="ORF">NJ959_22750</name>
</gene>
<reference evidence="1" key="1">
    <citation type="submission" date="2022-06" db="EMBL/GenBank/DDBJ databases">
        <title>New cyanobacteria of genus Symplocastrum in benthos of Lake Baikal.</title>
        <authorList>
            <person name="Sorokovikova E."/>
            <person name="Tikhonova I."/>
            <person name="Krasnopeev A."/>
            <person name="Evseev P."/>
            <person name="Gladkikh A."/>
            <person name="Belykh O."/>
        </authorList>
    </citation>
    <scope>NUCLEOTIDE SEQUENCE</scope>
    <source>
        <strain evidence="1">BBK-W-15</strain>
    </source>
</reference>
<accession>A0AAE3GWB5</accession>
<evidence type="ECO:0000313" key="2">
    <source>
        <dbReference type="Proteomes" id="UP001204953"/>
    </source>
</evidence>
<dbReference type="InterPro" id="IPR007438">
    <property type="entry name" value="DUF488"/>
</dbReference>
<dbReference type="AlphaFoldDB" id="A0AAE3GWB5"/>
<dbReference type="PANTHER" id="PTHR39337:SF1">
    <property type="entry name" value="BLR5642 PROTEIN"/>
    <property type="match status" value="1"/>
</dbReference>
<name>A0AAE3GWB5_9CYAN</name>
<dbReference type="RefSeq" id="WP_254013992.1">
    <property type="nucleotide sequence ID" value="NZ_JAMZMM010000301.1"/>
</dbReference>
<comment type="caution">
    <text evidence="1">The sequence shown here is derived from an EMBL/GenBank/DDBJ whole genome shotgun (WGS) entry which is preliminary data.</text>
</comment>
<dbReference type="EMBL" id="JAMZMM010000301">
    <property type="protein sequence ID" value="MCP2731247.1"/>
    <property type="molecule type" value="Genomic_DNA"/>
</dbReference>
<organism evidence="1 2">
    <name type="scientific">Limnofasciculus baicalensis BBK-W-15</name>
    <dbReference type="NCBI Taxonomy" id="2699891"/>
    <lineage>
        <taxon>Bacteria</taxon>
        <taxon>Bacillati</taxon>
        <taxon>Cyanobacteriota</taxon>
        <taxon>Cyanophyceae</taxon>
        <taxon>Coleofasciculales</taxon>
        <taxon>Coleofasciculaceae</taxon>
        <taxon>Limnofasciculus</taxon>
        <taxon>Limnofasciculus baicalensis</taxon>
    </lineage>
</organism>
<dbReference type="PANTHER" id="PTHR39337">
    <property type="entry name" value="BLR5642 PROTEIN"/>
    <property type="match status" value="1"/>
</dbReference>
<proteinExistence type="predicted"/>
<keyword evidence="2" id="KW-1185">Reference proteome</keyword>
<dbReference type="Proteomes" id="UP001204953">
    <property type="component" value="Unassembled WGS sequence"/>
</dbReference>
<dbReference type="Pfam" id="PF04343">
    <property type="entry name" value="DUF488"/>
    <property type="match status" value="1"/>
</dbReference>
<evidence type="ECO:0000313" key="1">
    <source>
        <dbReference type="EMBL" id="MCP2731247.1"/>
    </source>
</evidence>